<gene>
    <name evidence="1" type="ORF">LX03_06540</name>
</gene>
<dbReference type="AlphaFoldDB" id="A0A099YBE1"/>
<protein>
    <submittedName>
        <fullName evidence="1">Uncharacterized protein</fullName>
    </submittedName>
</protein>
<comment type="caution">
    <text evidence="1">The sequence shown here is derived from an EMBL/GenBank/DDBJ whole genome shotgun (WGS) entry which is preliminary data.</text>
</comment>
<name>A0A099YBE1_LIMMU</name>
<proteinExistence type="predicted"/>
<dbReference type="RefSeq" id="WP_034540291.1">
    <property type="nucleotide sequence ID" value="NZ_JAQDJM010000002.1"/>
</dbReference>
<evidence type="ECO:0000313" key="2">
    <source>
        <dbReference type="Proteomes" id="UP000030001"/>
    </source>
</evidence>
<dbReference type="Proteomes" id="UP000030001">
    <property type="component" value="Unassembled WGS sequence"/>
</dbReference>
<sequence length="70" mass="8317">MTEKTYTMRDVYQRVYADIGIVPVHAMWLDGKTFTECEFEEKVQELEQVLLKIFEDVDKEMAQREGDDKP</sequence>
<evidence type="ECO:0000313" key="1">
    <source>
        <dbReference type="EMBL" id="KGL66726.1"/>
    </source>
</evidence>
<organism evidence="1 2">
    <name type="scientific">Limosilactobacillus mucosae</name>
    <name type="common">Lactobacillus mucosae</name>
    <dbReference type="NCBI Taxonomy" id="97478"/>
    <lineage>
        <taxon>Bacteria</taxon>
        <taxon>Bacillati</taxon>
        <taxon>Bacillota</taxon>
        <taxon>Bacilli</taxon>
        <taxon>Lactobacillales</taxon>
        <taxon>Lactobacillaceae</taxon>
        <taxon>Limosilactobacillus</taxon>
    </lineage>
</organism>
<accession>A0A099YBE1</accession>
<dbReference type="EMBL" id="JROC01000033">
    <property type="protein sequence ID" value="KGL66726.1"/>
    <property type="molecule type" value="Genomic_DNA"/>
</dbReference>
<reference evidence="1 2" key="1">
    <citation type="submission" date="2014-09" db="EMBL/GenBank/DDBJ databases">
        <title>Lactobacillus mucosae CRL573 Genome Sequencing.</title>
        <authorList>
            <person name="Bleckwedel J."/>
            <person name="Teran L.C."/>
            <person name="Bonacina J."/>
            <person name="Saavedra L."/>
            <person name="Mozzi F.B."/>
            <person name="Raya R.R."/>
        </authorList>
    </citation>
    <scope>NUCLEOTIDE SEQUENCE [LARGE SCALE GENOMIC DNA]</scope>
    <source>
        <strain evidence="1 2">CRL573</strain>
    </source>
</reference>